<proteinExistence type="predicted"/>
<sequence length="480" mass="53116">MGAMPSHSAAPLPGYLALTFQSPDKIIILDPGAQHLASIQEIVTAKWTRGVQQQKWNNGAFEMKLRGRPFLAPLVSLNISASSMVAEARLFFCELIAELGRLQWTILLSSHFGKNTNCITWFLKQEDEQVMPGPTICLGLKSNDRLQLIAAHPAIESIVTETVASSLQETFTLASGMEVKLQGTPWSPRNFEEAAEARRILLTLIRKFSKMGYELRCTAAIRGYARIDSWMFHKKSQQSSTEAPAFCLMSLDMKNRIRMLEFSRALIETVESAVANNWLKGLQEKRPHYLGLAELKLSGNPWFSDGEDGIAGRRLFAAILQSLLAAGWTVSGVMSLSDRRNDKAAFVLRQCQTIKAPFICVCPGKYDLIRVIDGPPEVLKLVGSVIASHWAKGIQSEGDSAKGCREWKLAGNPWSMYDGNSADVIAGRLLLLKLLSELAELGWRVMCSADTSSRIIQDDDGYNVSEDGDTWFLARISCAL</sequence>
<evidence type="ECO:0000313" key="1">
    <source>
        <dbReference type="Proteomes" id="UP000887566"/>
    </source>
</evidence>
<name>A0A914WMM7_9BILA</name>
<protein>
    <submittedName>
        <fullName evidence="2">Uncharacterized protein</fullName>
    </submittedName>
</protein>
<dbReference type="PANTHER" id="PTHR38696:SF1">
    <property type="entry name" value="MEDIATOR OF RNA POLYMERASE II TRANSCRIPTION SUBUNIT 13"/>
    <property type="match status" value="1"/>
</dbReference>
<keyword evidence="1" id="KW-1185">Reference proteome</keyword>
<dbReference type="WBParaSite" id="PSAMB.scaffold4302size15054.g24000.t1">
    <property type="protein sequence ID" value="PSAMB.scaffold4302size15054.g24000.t1"/>
    <property type="gene ID" value="PSAMB.scaffold4302size15054.g24000"/>
</dbReference>
<dbReference type="PANTHER" id="PTHR38696">
    <property type="entry name" value="MEDIATOR OF RNA POLYMERASE II TRANSCRIPTION SUBUNIT 13"/>
    <property type="match status" value="1"/>
</dbReference>
<dbReference type="AlphaFoldDB" id="A0A914WMM7"/>
<organism evidence="1 2">
    <name type="scientific">Plectus sambesii</name>
    <dbReference type="NCBI Taxonomy" id="2011161"/>
    <lineage>
        <taxon>Eukaryota</taxon>
        <taxon>Metazoa</taxon>
        <taxon>Ecdysozoa</taxon>
        <taxon>Nematoda</taxon>
        <taxon>Chromadorea</taxon>
        <taxon>Plectida</taxon>
        <taxon>Plectina</taxon>
        <taxon>Plectoidea</taxon>
        <taxon>Plectidae</taxon>
        <taxon>Plectus</taxon>
    </lineage>
</organism>
<dbReference type="Proteomes" id="UP000887566">
    <property type="component" value="Unplaced"/>
</dbReference>
<evidence type="ECO:0000313" key="2">
    <source>
        <dbReference type="WBParaSite" id="PSAMB.scaffold4302size15054.g24000.t1"/>
    </source>
</evidence>
<accession>A0A914WMM7</accession>
<reference evidence="2" key="1">
    <citation type="submission" date="2022-11" db="UniProtKB">
        <authorList>
            <consortium name="WormBaseParasite"/>
        </authorList>
    </citation>
    <scope>IDENTIFICATION</scope>
</reference>